<keyword evidence="4" id="KW-0067">ATP-binding</keyword>
<keyword evidence="1" id="KW-0808">Transferase</keyword>
<evidence type="ECO:0000256" key="3">
    <source>
        <dbReference type="ARBA" id="ARBA00022777"/>
    </source>
</evidence>
<dbReference type="CDD" id="cd14014">
    <property type="entry name" value="STKc_PknB_like"/>
    <property type="match status" value="1"/>
</dbReference>
<gene>
    <name evidence="6" type="ORF">WM2015_1079</name>
</gene>
<dbReference type="SUPFAM" id="SSF47090">
    <property type="entry name" value="PGBD-like"/>
    <property type="match status" value="1"/>
</dbReference>
<dbReference type="AlphaFoldDB" id="A0A0K0XUR5"/>
<name>A0A0K0XUR5_9GAMM</name>
<dbReference type="RefSeq" id="WP_082169479.1">
    <property type="nucleotide sequence ID" value="NZ_CP012154.1"/>
</dbReference>
<dbReference type="KEGG" id="wma:WM2015_1079"/>
<dbReference type="InterPro" id="IPR036366">
    <property type="entry name" value="PGBDSf"/>
</dbReference>
<dbReference type="GO" id="GO:0004674">
    <property type="term" value="F:protein serine/threonine kinase activity"/>
    <property type="evidence" value="ECO:0007669"/>
    <property type="project" value="TreeGrafter"/>
</dbReference>
<reference evidence="6 7" key="1">
    <citation type="submission" date="2015-07" db="EMBL/GenBank/DDBJ databases">
        <authorList>
            <person name="Noorani M."/>
        </authorList>
    </citation>
    <scope>NUCLEOTIDE SEQUENCE [LARGE SCALE GENOMIC DNA]</scope>
    <source>
        <strain evidence="6 7">KCTC 42284</strain>
    </source>
</reference>
<dbReference type="PROSITE" id="PS50011">
    <property type="entry name" value="PROTEIN_KINASE_DOM"/>
    <property type="match status" value="1"/>
</dbReference>
<accession>A0A0K0XUR5</accession>
<dbReference type="SUPFAM" id="SSF56112">
    <property type="entry name" value="Protein kinase-like (PK-like)"/>
    <property type="match status" value="1"/>
</dbReference>
<dbReference type="InterPro" id="IPR017441">
    <property type="entry name" value="Protein_kinase_ATP_BS"/>
</dbReference>
<evidence type="ECO:0000256" key="4">
    <source>
        <dbReference type="ARBA" id="ARBA00022840"/>
    </source>
</evidence>
<dbReference type="InterPro" id="IPR036365">
    <property type="entry name" value="PGBD-like_sf"/>
</dbReference>
<evidence type="ECO:0000256" key="2">
    <source>
        <dbReference type="ARBA" id="ARBA00022741"/>
    </source>
</evidence>
<dbReference type="InterPro" id="IPR011009">
    <property type="entry name" value="Kinase-like_dom_sf"/>
</dbReference>
<dbReference type="InterPro" id="IPR002477">
    <property type="entry name" value="Peptidoglycan-bd-like"/>
</dbReference>
<evidence type="ECO:0000259" key="5">
    <source>
        <dbReference type="PROSITE" id="PS50011"/>
    </source>
</evidence>
<dbReference type="PANTHER" id="PTHR43289:SF6">
    <property type="entry name" value="SERINE_THREONINE-PROTEIN KINASE NEKL-3"/>
    <property type="match status" value="1"/>
</dbReference>
<dbReference type="InterPro" id="IPR008271">
    <property type="entry name" value="Ser/Thr_kinase_AS"/>
</dbReference>
<dbReference type="InterPro" id="IPR000719">
    <property type="entry name" value="Prot_kinase_dom"/>
</dbReference>
<dbReference type="STRING" id="1579979.WM2015_1079"/>
<dbReference type="Proteomes" id="UP000066624">
    <property type="component" value="Chromosome"/>
</dbReference>
<dbReference type="Gene3D" id="1.10.510.10">
    <property type="entry name" value="Transferase(Phosphotransferase) domain 1"/>
    <property type="match status" value="1"/>
</dbReference>
<dbReference type="OrthoDB" id="9801841at2"/>
<dbReference type="PANTHER" id="PTHR43289">
    <property type="entry name" value="MITOGEN-ACTIVATED PROTEIN KINASE KINASE KINASE 20-RELATED"/>
    <property type="match status" value="1"/>
</dbReference>
<evidence type="ECO:0000256" key="1">
    <source>
        <dbReference type="ARBA" id="ARBA00022679"/>
    </source>
</evidence>
<dbReference type="Pfam" id="PF01471">
    <property type="entry name" value="PG_binding_1"/>
    <property type="match status" value="1"/>
</dbReference>
<dbReference type="Gene3D" id="3.30.200.20">
    <property type="entry name" value="Phosphorylase Kinase, domain 1"/>
    <property type="match status" value="1"/>
</dbReference>
<dbReference type="PROSITE" id="PS00107">
    <property type="entry name" value="PROTEIN_KINASE_ATP"/>
    <property type="match status" value="1"/>
</dbReference>
<dbReference type="Pfam" id="PF00069">
    <property type="entry name" value="Pkinase"/>
    <property type="match status" value="1"/>
</dbReference>
<dbReference type="InterPro" id="IPR013229">
    <property type="entry name" value="PEGA"/>
</dbReference>
<evidence type="ECO:0000313" key="6">
    <source>
        <dbReference type="EMBL" id="AKS41454.1"/>
    </source>
</evidence>
<feature type="domain" description="Protein kinase" evidence="5">
    <location>
        <begin position="7"/>
        <end position="280"/>
    </location>
</feature>
<dbReference type="PATRIC" id="fig|1579979.3.peg.1102"/>
<dbReference type="Pfam" id="PF08308">
    <property type="entry name" value="PEGA"/>
    <property type="match status" value="1"/>
</dbReference>
<dbReference type="PROSITE" id="PS00108">
    <property type="entry name" value="PROTEIN_KINASE_ST"/>
    <property type="match status" value="1"/>
</dbReference>
<dbReference type="Gene3D" id="1.10.101.10">
    <property type="entry name" value="PGBD-like superfamily/PGBD"/>
    <property type="match status" value="1"/>
</dbReference>
<keyword evidence="3" id="KW-0418">Kinase</keyword>
<protein>
    <recommendedName>
        <fullName evidence="5">Protein kinase domain-containing protein</fullName>
    </recommendedName>
</protein>
<evidence type="ECO:0000313" key="7">
    <source>
        <dbReference type="Proteomes" id="UP000066624"/>
    </source>
</evidence>
<proteinExistence type="predicted"/>
<organism evidence="6 7">
    <name type="scientific">Wenzhouxiangella marina</name>
    <dbReference type="NCBI Taxonomy" id="1579979"/>
    <lineage>
        <taxon>Bacteria</taxon>
        <taxon>Pseudomonadati</taxon>
        <taxon>Pseudomonadota</taxon>
        <taxon>Gammaproteobacteria</taxon>
        <taxon>Chromatiales</taxon>
        <taxon>Wenzhouxiangellaceae</taxon>
        <taxon>Wenzhouxiangella</taxon>
    </lineage>
</organism>
<dbReference type="EMBL" id="CP012154">
    <property type="protein sequence ID" value="AKS41454.1"/>
    <property type="molecule type" value="Genomic_DNA"/>
</dbReference>
<dbReference type="SMART" id="SM00220">
    <property type="entry name" value="S_TKc"/>
    <property type="match status" value="1"/>
</dbReference>
<keyword evidence="7" id="KW-1185">Reference proteome</keyword>
<dbReference type="GO" id="GO:0005524">
    <property type="term" value="F:ATP binding"/>
    <property type="evidence" value="ECO:0007669"/>
    <property type="project" value="UniProtKB-UniRule"/>
</dbReference>
<keyword evidence="2" id="KW-0547">Nucleotide-binding</keyword>
<sequence>MNLIERYTILKRLGGGGFGEVFLGEDPQIGRQVAIKVFKPKDENLIAFATSSDEEGLEILRARFLNEAKILASLHNERHVIEVLDFGEAEDGAPYYVMPYLPNSLADELGKDVFDRKALEELPEAQRPRALPLERSLELMEQVLKGLAAAHGKGLIHRDIKPSNIMLTEDGEIRIVDFGIAKAPDSAHSSVSHLGLGSRNYMSPEQRESAKHVDARADVYAFGRLAYRMLTGRLPVGRFADPNVAVPALGQDMNDLLLSALDEDRDQRPADAAELLARFEEARSSVGAADEEEDTGTWVGGGEAGVRDEIKPLRARIVELLGKHGRIPSHEREVLLAMAAIADLSEADLDRLIDAVLRGDQALAAKARLIAVLTRSIEARKGILADSAIESLGSAAAAVGWDRGRIQALAQELLSDLGIDREPAEDAKQADFKPGRSLPFRPIAGVFAIVLVLTVAGYGVTQWRAGQKLEAAAEQAWQLAQEIDTIVGYRQFLDDWPEARNVGNAQERIDEIEADTQNLVRSIQDYLNRLGEAVPESGHLDSSTVSAIRAFQIERGLTVTGQIDESLLESLRREFRRRDELAWSEAIEENTAQAFRAYLTSFPRGAYVAEVDGRMAIIAEEQQQIAAETERRRMERAAAEEARSELIRNIKSELQRLGQAVNQTGELEAGTVNLIREFEVAINRSPTGQASREILDLLRNTESWPVRMGRLEVTTFPRGAQIYVDGNLIGSQSGMTLELLEGQHTITARLDGYQESSDTVSVIANETSSVHLILMRGSSDLVDRLTEGRNWCCAPDGQKLCLMPNGFEIGTFCECGNYRGRVCR</sequence>